<dbReference type="NCBIfam" id="NF003657">
    <property type="entry name" value="PRK05289.1"/>
    <property type="match status" value="1"/>
</dbReference>
<dbReference type="NCBIfam" id="TIGR01852">
    <property type="entry name" value="lipid_A_lpxA"/>
    <property type="match status" value="1"/>
</dbReference>
<keyword evidence="4" id="KW-0808">Transferase</keyword>
<evidence type="ECO:0000256" key="6">
    <source>
        <dbReference type="ARBA" id="ARBA00023315"/>
    </source>
</evidence>
<sequence length="278" mass="30310">MSKINNISGSATIHPTAIIAPSVIIEDLVEVGPYCHIEGNVTLKKSVKLHSHVCITGNTEIGSGTEIFPFASLGYQPQDLKYTGEESALIIGENNVIREYVTMHPGTKHGLMKTVVGNNCLFMVGCHIAHDCIIGNNVIIANNAGLAGHVVLEDNVIIGGLSGIHQFVRVGKYSMIGGMTAVRENVIPYSVIIGPKGTLEGVNNVGMKRANFDRKDIEAVADVFKKIFFEQEGVMSERIEETGNFFSGSHVVQDILDFIKNNNQRAICMPKDDKNFRR</sequence>
<dbReference type="PANTHER" id="PTHR43480">
    <property type="entry name" value="ACYL-[ACYL-CARRIER-PROTEIN]--UDP-N-ACETYLGLUCOSAMINE O-ACYLTRANSFERASE"/>
    <property type="match status" value="1"/>
</dbReference>
<dbReference type="GO" id="GO:0008780">
    <property type="term" value="F:acyl-[acyl-carrier-protein]-UDP-N-acetylglucosamine O-acyltransferase activity"/>
    <property type="evidence" value="ECO:0007669"/>
    <property type="project" value="InterPro"/>
</dbReference>
<name>A0A8S4BU09_9ACAR</name>
<dbReference type="InterPro" id="IPR029098">
    <property type="entry name" value="Acetyltransf_C"/>
</dbReference>
<keyword evidence="6" id="KW-0012">Acyltransferase</keyword>
<dbReference type="HAMAP" id="MF_00387">
    <property type="entry name" value="LpxA"/>
    <property type="match status" value="1"/>
</dbReference>
<dbReference type="InterPro" id="IPR010137">
    <property type="entry name" value="Lipid_A_LpxA"/>
</dbReference>
<dbReference type="GO" id="GO:0016020">
    <property type="term" value="C:membrane"/>
    <property type="evidence" value="ECO:0007669"/>
    <property type="project" value="GOC"/>
</dbReference>
<keyword evidence="5" id="KW-0443">Lipid metabolism</keyword>
<dbReference type="AlphaFoldDB" id="A0A8S4BU09"/>
<dbReference type="InterPro" id="IPR001451">
    <property type="entry name" value="Hexapep"/>
</dbReference>
<keyword evidence="9" id="KW-1185">Reference proteome</keyword>
<dbReference type="GO" id="GO:0009245">
    <property type="term" value="P:lipid A biosynthetic process"/>
    <property type="evidence" value="ECO:0007669"/>
    <property type="project" value="UniProtKB-KW"/>
</dbReference>
<keyword evidence="1" id="KW-0963">Cytoplasm</keyword>
<dbReference type="EMBL" id="CAJVAF010000092">
    <property type="protein sequence ID" value="CAG7590226.1"/>
    <property type="molecule type" value="Genomic_DNA"/>
</dbReference>
<dbReference type="Pfam" id="PF00132">
    <property type="entry name" value="Hexapep"/>
    <property type="match status" value="1"/>
</dbReference>
<evidence type="ECO:0000259" key="7">
    <source>
        <dbReference type="Pfam" id="PF13720"/>
    </source>
</evidence>
<dbReference type="Proteomes" id="UP000837675">
    <property type="component" value="Unassembled WGS sequence"/>
</dbReference>
<dbReference type="InterPro" id="IPR037157">
    <property type="entry name" value="Acetyltransf_C_sf"/>
</dbReference>
<dbReference type="Gene3D" id="1.20.1180.10">
    <property type="entry name" value="Udp N-acetylglucosamine O-acyltransferase, C-terminal domain"/>
    <property type="match status" value="1"/>
</dbReference>
<accession>A0A8S4BU09</accession>
<dbReference type="SUPFAM" id="SSF51161">
    <property type="entry name" value="Trimeric LpxA-like enzymes"/>
    <property type="match status" value="1"/>
</dbReference>
<dbReference type="Pfam" id="PF13720">
    <property type="entry name" value="Acetyltransf_11"/>
    <property type="match status" value="1"/>
</dbReference>
<protein>
    <submittedName>
        <fullName evidence="8">Acyl-ACP--UDP-N-acetylglucosamine O-acyltransferase</fullName>
    </submittedName>
</protein>
<organism evidence="8 9">
    <name type="scientific">Hyalomma marginatum</name>
    <dbReference type="NCBI Taxonomy" id="34627"/>
    <lineage>
        <taxon>Eukaryota</taxon>
        <taxon>Metazoa</taxon>
        <taxon>Ecdysozoa</taxon>
        <taxon>Arthropoda</taxon>
        <taxon>Chelicerata</taxon>
        <taxon>Arachnida</taxon>
        <taxon>Acari</taxon>
        <taxon>Parasitiformes</taxon>
        <taxon>Ixodida</taxon>
        <taxon>Ixodoidea</taxon>
        <taxon>Ixodidae</taxon>
        <taxon>Hyalomminae</taxon>
        <taxon>Hyalomma</taxon>
    </lineage>
</organism>
<evidence type="ECO:0000256" key="3">
    <source>
        <dbReference type="ARBA" id="ARBA00022556"/>
    </source>
</evidence>
<reference evidence="8" key="1">
    <citation type="submission" date="2021-06" db="EMBL/GenBank/DDBJ databases">
        <authorList>
            <person name="Nardi T."/>
            <person name="Nardi T."/>
        </authorList>
    </citation>
    <scope>NUCLEOTIDE SEQUENCE</scope>
</reference>
<feature type="domain" description="UDP N-acetylglucosamine O-acyltransferase C-terminal" evidence="7">
    <location>
        <begin position="186"/>
        <end position="268"/>
    </location>
</feature>
<keyword evidence="2" id="KW-0444">Lipid biosynthesis</keyword>
<evidence type="ECO:0000313" key="8">
    <source>
        <dbReference type="EMBL" id="CAG7590226.1"/>
    </source>
</evidence>
<evidence type="ECO:0000313" key="9">
    <source>
        <dbReference type="Proteomes" id="UP000837675"/>
    </source>
</evidence>
<proteinExistence type="inferred from homology"/>
<dbReference type="CDD" id="cd03351">
    <property type="entry name" value="LbH_UDP-GlcNAc_AT"/>
    <property type="match status" value="1"/>
</dbReference>
<dbReference type="InterPro" id="IPR018357">
    <property type="entry name" value="Hexapep_transf_CS"/>
</dbReference>
<evidence type="ECO:0000256" key="5">
    <source>
        <dbReference type="ARBA" id="ARBA00023098"/>
    </source>
</evidence>
<evidence type="ECO:0000256" key="4">
    <source>
        <dbReference type="ARBA" id="ARBA00022679"/>
    </source>
</evidence>
<gene>
    <name evidence="8" type="ORF">MHYMCMPASI_00270</name>
</gene>
<keyword evidence="3" id="KW-0441">Lipid A biosynthesis</keyword>
<dbReference type="PIRSF" id="PIRSF000456">
    <property type="entry name" value="UDP-GlcNAc_acltr"/>
    <property type="match status" value="1"/>
</dbReference>
<evidence type="ECO:0000256" key="2">
    <source>
        <dbReference type="ARBA" id="ARBA00022516"/>
    </source>
</evidence>
<dbReference type="Gene3D" id="2.160.10.10">
    <property type="entry name" value="Hexapeptide repeat proteins"/>
    <property type="match status" value="1"/>
</dbReference>
<evidence type="ECO:0000256" key="1">
    <source>
        <dbReference type="ARBA" id="ARBA00022490"/>
    </source>
</evidence>
<dbReference type="PROSITE" id="PS00101">
    <property type="entry name" value="HEXAPEP_TRANSFERASES"/>
    <property type="match status" value="1"/>
</dbReference>
<dbReference type="InterPro" id="IPR011004">
    <property type="entry name" value="Trimer_LpxA-like_sf"/>
</dbReference>
<dbReference type="PANTHER" id="PTHR43480:SF1">
    <property type="entry name" value="ACYL-[ACYL-CARRIER-PROTEIN]--UDP-N-ACETYLGLUCOSAMINE O-ACYLTRANSFERASE, MITOCHONDRIAL-RELATED"/>
    <property type="match status" value="1"/>
</dbReference>
<comment type="caution">
    <text evidence="8">The sequence shown here is derived from an EMBL/GenBank/DDBJ whole genome shotgun (WGS) entry which is preliminary data.</text>
</comment>